<gene>
    <name evidence="1" type="ordered locus">RB2501_03950</name>
</gene>
<accession>A4CGG0</accession>
<evidence type="ECO:0000313" key="2">
    <source>
        <dbReference type="Proteomes" id="UP000009049"/>
    </source>
</evidence>
<proteinExistence type="predicted"/>
<dbReference type="EMBL" id="CP001712">
    <property type="protein sequence ID" value="EAR16018.1"/>
    <property type="molecule type" value="Genomic_DNA"/>
</dbReference>
<dbReference type="AlphaFoldDB" id="A4CGG0"/>
<protein>
    <submittedName>
        <fullName evidence="1">Uncharacterized protein</fullName>
    </submittedName>
</protein>
<dbReference type="KEGG" id="rbi:RB2501_03950"/>
<name>A4CGG0_ROBBH</name>
<dbReference type="HOGENOM" id="CLU_3412853_0_0_10"/>
<evidence type="ECO:0000313" key="1">
    <source>
        <dbReference type="EMBL" id="EAR16018.1"/>
    </source>
</evidence>
<dbReference type="Proteomes" id="UP000009049">
    <property type="component" value="Chromosome"/>
</dbReference>
<sequence length="28" mass="3446">MKKNTGLPREKKNFFVHIFKKQYICHPI</sequence>
<reference evidence="1 2" key="1">
    <citation type="journal article" date="2009" name="J. Bacteriol.">
        <title>Complete genome sequence of Robiginitalea biformata HTCC2501.</title>
        <authorList>
            <person name="Oh H.M."/>
            <person name="Giovannoni S.J."/>
            <person name="Lee K."/>
            <person name="Ferriera S."/>
            <person name="Johnson J."/>
            <person name="Cho J.C."/>
        </authorList>
    </citation>
    <scope>NUCLEOTIDE SEQUENCE [LARGE SCALE GENOMIC DNA]</scope>
    <source>
        <strain evidence="2">ATCC BAA-864 / HTCC2501 / KCTC 12146</strain>
    </source>
</reference>
<keyword evidence="2" id="KW-1185">Reference proteome</keyword>
<organism evidence="1 2">
    <name type="scientific">Robiginitalea biformata (strain ATCC BAA-864 / DSM 15991 / KCTC 12146 / HTCC2501)</name>
    <dbReference type="NCBI Taxonomy" id="313596"/>
    <lineage>
        <taxon>Bacteria</taxon>
        <taxon>Pseudomonadati</taxon>
        <taxon>Bacteroidota</taxon>
        <taxon>Flavobacteriia</taxon>
        <taxon>Flavobacteriales</taxon>
        <taxon>Flavobacteriaceae</taxon>
        <taxon>Robiginitalea</taxon>
    </lineage>
</organism>